<protein>
    <submittedName>
        <fullName evidence="2">SHOCT domain-containing protein</fullName>
    </submittedName>
</protein>
<feature type="domain" description="SHOCT" evidence="1">
    <location>
        <begin position="134"/>
        <end position="161"/>
    </location>
</feature>
<dbReference type="KEGG" id="alka:J0B03_04055"/>
<dbReference type="RefSeq" id="WP_207300583.1">
    <property type="nucleotide sequence ID" value="NZ_CP071444.1"/>
</dbReference>
<dbReference type="AlphaFoldDB" id="A0A975AI31"/>
<proteinExistence type="predicted"/>
<organism evidence="2 3">
    <name type="scientific">Alkalibacter rhizosphaerae</name>
    <dbReference type="NCBI Taxonomy" id="2815577"/>
    <lineage>
        <taxon>Bacteria</taxon>
        <taxon>Bacillati</taxon>
        <taxon>Bacillota</taxon>
        <taxon>Clostridia</taxon>
        <taxon>Eubacteriales</taxon>
        <taxon>Eubacteriaceae</taxon>
        <taxon>Alkalibacter</taxon>
    </lineage>
</organism>
<keyword evidence="3" id="KW-1185">Reference proteome</keyword>
<name>A0A975AI31_9FIRM</name>
<evidence type="ECO:0000313" key="3">
    <source>
        <dbReference type="Proteomes" id="UP000663499"/>
    </source>
</evidence>
<evidence type="ECO:0000313" key="2">
    <source>
        <dbReference type="EMBL" id="QSX09244.1"/>
    </source>
</evidence>
<sequence>METRKILYSDQAIQFDHEAKQLYLTDLKKSIPYKDIQSYRKIEKKGSMGKGGIARAFSSTIFGEQNFIVTSLYLEIQTESETFHLEFIQTPLRSNSVMVSKIQKKNDEVLAQLNVACPSLGNPDPSENSPSYIDELRKLKELLDEGILTAEEFDEQKKHILSTSKK</sequence>
<dbReference type="InterPro" id="IPR018649">
    <property type="entry name" value="SHOCT"/>
</dbReference>
<evidence type="ECO:0000259" key="1">
    <source>
        <dbReference type="Pfam" id="PF09851"/>
    </source>
</evidence>
<gene>
    <name evidence="2" type="ORF">J0B03_04055</name>
</gene>
<accession>A0A975AI31</accession>
<dbReference type="EMBL" id="CP071444">
    <property type="protein sequence ID" value="QSX09244.1"/>
    <property type="molecule type" value="Genomic_DNA"/>
</dbReference>
<dbReference type="Proteomes" id="UP000663499">
    <property type="component" value="Chromosome"/>
</dbReference>
<reference evidence="2" key="1">
    <citation type="submission" date="2021-03" db="EMBL/GenBank/DDBJ databases">
        <title>Alkalibacter marinus sp. nov., isolated from tidal flat sediment.</title>
        <authorList>
            <person name="Namirimu T."/>
            <person name="Yang J.-A."/>
            <person name="Yang S.-H."/>
            <person name="Kim Y.-J."/>
            <person name="Kwon K.K."/>
        </authorList>
    </citation>
    <scope>NUCLEOTIDE SEQUENCE</scope>
    <source>
        <strain evidence="2">ES005</strain>
    </source>
</reference>
<dbReference type="Pfam" id="PF09851">
    <property type="entry name" value="SHOCT"/>
    <property type="match status" value="1"/>
</dbReference>